<gene>
    <name evidence="1" type="ORF">G3M58_85060</name>
</gene>
<protein>
    <submittedName>
        <fullName evidence="1">Uncharacterized protein</fullName>
    </submittedName>
</protein>
<proteinExistence type="predicted"/>
<accession>A0A6G3XUV0</accession>
<reference evidence="1" key="1">
    <citation type="submission" date="2020-01" db="EMBL/GenBank/DDBJ databases">
        <title>Insect and environment-associated Actinomycetes.</title>
        <authorList>
            <person name="Currrie C."/>
            <person name="Chevrette M."/>
            <person name="Carlson C."/>
            <person name="Stubbendieck R."/>
            <person name="Wendt-Pienkowski E."/>
        </authorList>
    </citation>
    <scope>NUCLEOTIDE SEQUENCE</scope>
    <source>
        <strain evidence="1">SID7499</strain>
    </source>
</reference>
<comment type="caution">
    <text evidence="1">The sequence shown here is derived from an EMBL/GenBank/DDBJ whole genome shotgun (WGS) entry which is preliminary data.</text>
</comment>
<name>A0A6G3XUV0_9ACTN</name>
<dbReference type="EMBL" id="JAAGMN010009088">
    <property type="protein sequence ID" value="NEE21424.1"/>
    <property type="molecule type" value="Genomic_DNA"/>
</dbReference>
<sequence>LEAATAWTHTEDGDGQDPALLADFLERLAQLARDARPRRRLYCGMSL</sequence>
<evidence type="ECO:0000313" key="1">
    <source>
        <dbReference type="EMBL" id="NEE21424.1"/>
    </source>
</evidence>
<organism evidence="1">
    <name type="scientific">Streptomyces sp. SID7499</name>
    <dbReference type="NCBI Taxonomy" id="2706086"/>
    <lineage>
        <taxon>Bacteria</taxon>
        <taxon>Bacillati</taxon>
        <taxon>Actinomycetota</taxon>
        <taxon>Actinomycetes</taxon>
        <taxon>Kitasatosporales</taxon>
        <taxon>Streptomycetaceae</taxon>
        <taxon>Streptomyces</taxon>
    </lineage>
</organism>
<dbReference type="AlphaFoldDB" id="A0A6G3XUV0"/>
<feature type="non-terminal residue" evidence="1">
    <location>
        <position position="1"/>
    </location>
</feature>